<dbReference type="EMBL" id="MUGY01000043">
    <property type="protein sequence ID" value="OXA86810.1"/>
    <property type="molecule type" value="Genomic_DNA"/>
</dbReference>
<dbReference type="PROSITE" id="PS50042">
    <property type="entry name" value="CNMP_BINDING_3"/>
    <property type="match status" value="1"/>
</dbReference>
<evidence type="ECO:0000313" key="5">
    <source>
        <dbReference type="Proteomes" id="UP000198424"/>
    </source>
</evidence>
<dbReference type="AlphaFoldDB" id="A0A086A7B5"/>
<name>A0A086A7B5_FLAHY</name>
<dbReference type="InterPro" id="IPR000595">
    <property type="entry name" value="cNMP-bd_dom"/>
</dbReference>
<dbReference type="InterPro" id="IPR014710">
    <property type="entry name" value="RmlC-like_jellyroll"/>
</dbReference>
<evidence type="ECO:0000313" key="4">
    <source>
        <dbReference type="Proteomes" id="UP000028712"/>
    </source>
</evidence>
<dbReference type="RefSeq" id="WP_035625554.1">
    <property type="nucleotide sequence ID" value="NZ_JBEWQG010000034.1"/>
</dbReference>
<comment type="caution">
    <text evidence="2">The sequence shown here is derived from an EMBL/GenBank/DDBJ whole genome shotgun (WGS) entry which is preliminary data.</text>
</comment>
<dbReference type="Proteomes" id="UP000028712">
    <property type="component" value="Unassembled WGS sequence"/>
</dbReference>
<dbReference type="CDD" id="cd00038">
    <property type="entry name" value="CAP_ED"/>
    <property type="match status" value="1"/>
</dbReference>
<evidence type="ECO:0000313" key="3">
    <source>
        <dbReference type="EMBL" id="OXA86810.1"/>
    </source>
</evidence>
<dbReference type="InterPro" id="IPR018490">
    <property type="entry name" value="cNMP-bd_dom_sf"/>
</dbReference>
<feature type="domain" description="Cyclic nucleotide-binding" evidence="1">
    <location>
        <begin position="10"/>
        <end position="131"/>
    </location>
</feature>
<dbReference type="OrthoDB" id="663011at2"/>
<protein>
    <submittedName>
        <fullName evidence="2">Cyclic nucleotide-binding protein</fullName>
    </submittedName>
</protein>
<dbReference type="eggNOG" id="COG0664">
    <property type="taxonomic scope" value="Bacteria"/>
</dbReference>
<sequence>MEDFLKQINLYYPISEETSKALLGICKVKHFKKNELILQAGDLALYYYFVQKGLLGYYTIDENGDIIYKIFFEENNFVASTAAIIEEKPSNFNIIALEEVTLITYPANAFRELVKKHHDLALFHINYLEKNWVVRKEPLEINLKWESATQRYIELYQNQHLFLRLKQHHIASYLGITPTQLSRIRKEINF</sequence>
<proteinExistence type="predicted"/>
<dbReference type="Gene3D" id="2.60.120.10">
    <property type="entry name" value="Jelly Rolls"/>
    <property type="match status" value="1"/>
</dbReference>
<dbReference type="SMART" id="SM00100">
    <property type="entry name" value="cNMP"/>
    <property type="match status" value="1"/>
</dbReference>
<dbReference type="Pfam" id="PF00027">
    <property type="entry name" value="cNMP_binding"/>
    <property type="match status" value="1"/>
</dbReference>
<dbReference type="EMBL" id="JPRM01000031">
    <property type="protein sequence ID" value="KFF12579.1"/>
    <property type="molecule type" value="Genomic_DNA"/>
</dbReference>
<dbReference type="STRING" id="991.IW20_18505"/>
<dbReference type="Proteomes" id="UP000198424">
    <property type="component" value="Unassembled WGS sequence"/>
</dbReference>
<keyword evidence="5" id="KW-1185">Reference proteome</keyword>
<evidence type="ECO:0000259" key="1">
    <source>
        <dbReference type="PROSITE" id="PS50042"/>
    </source>
</evidence>
<evidence type="ECO:0000313" key="2">
    <source>
        <dbReference type="EMBL" id="KFF12579.1"/>
    </source>
</evidence>
<accession>A0A086A7B5</accession>
<dbReference type="SUPFAM" id="SSF51206">
    <property type="entry name" value="cAMP-binding domain-like"/>
    <property type="match status" value="1"/>
</dbReference>
<gene>
    <name evidence="3" type="ORF">B0A62_23360</name>
    <name evidence="2" type="ORF">IW20_18505</name>
</gene>
<reference evidence="2 4" key="1">
    <citation type="submission" date="2014-07" db="EMBL/GenBank/DDBJ databases">
        <title>Genome of Flavobacterium hydatis DSM 2063.</title>
        <authorList>
            <person name="Pipes S.E."/>
            <person name="Stropko S.J."/>
            <person name="Newman J.D."/>
        </authorList>
    </citation>
    <scope>NUCLEOTIDE SEQUENCE [LARGE SCALE GENOMIC DNA]</scope>
    <source>
        <strain evidence="2 4">DSM 2063</strain>
    </source>
</reference>
<organism evidence="2 4">
    <name type="scientific">Flavobacterium hydatis</name>
    <name type="common">Cytophaga aquatilis</name>
    <dbReference type="NCBI Taxonomy" id="991"/>
    <lineage>
        <taxon>Bacteria</taxon>
        <taxon>Pseudomonadati</taxon>
        <taxon>Bacteroidota</taxon>
        <taxon>Flavobacteriia</taxon>
        <taxon>Flavobacteriales</taxon>
        <taxon>Flavobacteriaceae</taxon>
        <taxon>Flavobacterium</taxon>
    </lineage>
</organism>
<reference evidence="3 5" key="2">
    <citation type="submission" date="2016-11" db="EMBL/GenBank/DDBJ databases">
        <title>Whole genomes of Flavobacteriaceae.</title>
        <authorList>
            <person name="Stine C."/>
            <person name="Li C."/>
            <person name="Tadesse D."/>
        </authorList>
    </citation>
    <scope>NUCLEOTIDE SEQUENCE [LARGE SCALE GENOMIC DNA]</scope>
    <source>
        <strain evidence="3 5">ATCC 29551</strain>
    </source>
</reference>